<keyword evidence="5 6" id="KW-0472">Membrane</keyword>
<evidence type="ECO:0000256" key="2">
    <source>
        <dbReference type="ARBA" id="ARBA00009773"/>
    </source>
</evidence>
<keyword evidence="4 6" id="KW-1133">Transmembrane helix</keyword>
<evidence type="ECO:0000256" key="5">
    <source>
        <dbReference type="ARBA" id="ARBA00023136"/>
    </source>
</evidence>
<dbReference type="Proteomes" id="UP000009080">
    <property type="component" value="Chromosome"/>
</dbReference>
<name>C5BS30_TERTT</name>
<evidence type="ECO:0000256" key="1">
    <source>
        <dbReference type="ARBA" id="ARBA00004141"/>
    </source>
</evidence>
<proteinExistence type="inferred from homology"/>
<evidence type="ECO:0000256" key="6">
    <source>
        <dbReference type="SAM" id="Phobius"/>
    </source>
</evidence>
<protein>
    <submittedName>
        <fullName evidence="7">Transport protein</fullName>
    </submittedName>
</protein>
<gene>
    <name evidence="7" type="ordered locus">TERTU_3634</name>
</gene>
<feature type="transmembrane region" description="Helical" evidence="6">
    <location>
        <begin position="134"/>
        <end position="162"/>
    </location>
</feature>
<comment type="similarity">
    <text evidence="2">Belongs to the autoinducer-2 exporter (AI-2E) (TC 2.A.86) family.</text>
</comment>
<evidence type="ECO:0000256" key="3">
    <source>
        <dbReference type="ARBA" id="ARBA00022692"/>
    </source>
</evidence>
<dbReference type="GO" id="GO:0055085">
    <property type="term" value="P:transmembrane transport"/>
    <property type="evidence" value="ECO:0007669"/>
    <property type="project" value="TreeGrafter"/>
</dbReference>
<evidence type="ECO:0000313" key="8">
    <source>
        <dbReference type="Proteomes" id="UP000009080"/>
    </source>
</evidence>
<keyword evidence="8" id="KW-1185">Reference proteome</keyword>
<evidence type="ECO:0000256" key="4">
    <source>
        <dbReference type="ARBA" id="ARBA00022989"/>
    </source>
</evidence>
<dbReference type="OrthoDB" id="9799225at2"/>
<organism evidence="7 8">
    <name type="scientific">Teredinibacter turnerae (strain ATCC 39867 / T7901)</name>
    <dbReference type="NCBI Taxonomy" id="377629"/>
    <lineage>
        <taxon>Bacteria</taxon>
        <taxon>Pseudomonadati</taxon>
        <taxon>Pseudomonadota</taxon>
        <taxon>Gammaproteobacteria</taxon>
        <taxon>Cellvibrionales</taxon>
        <taxon>Cellvibrionaceae</taxon>
        <taxon>Teredinibacter</taxon>
    </lineage>
</organism>
<dbReference type="KEGG" id="ttu:TERTU_3634"/>
<dbReference type="AlphaFoldDB" id="C5BS30"/>
<dbReference type="HOGENOM" id="CLU_031275_0_1_6"/>
<feature type="transmembrane region" description="Helical" evidence="6">
    <location>
        <begin position="198"/>
        <end position="221"/>
    </location>
</feature>
<dbReference type="GO" id="GO:0016020">
    <property type="term" value="C:membrane"/>
    <property type="evidence" value="ECO:0007669"/>
    <property type="project" value="UniProtKB-SubCell"/>
</dbReference>
<sequence>MKDLRWMLSCAFLILVCFVVYITRSLVLPIIVSMFFALLLNPIVNYLNRFAVPRSLSSVLTVLTLVIALGLTFSLLVSPMDKWVKQVSKISEDISQKIDEVAKPLTGEAEQKWYQLSKDRGEPMSQKIKSQVSVAFMQVATNFTPVVLFQALTVIVLTFFFLTHGQSLYRNVVATLPTFRHRRIFVTIGKSIQSDVSYYVLIISVINTGLGLSVAGALYLLGVEDALLWGAFAGIFNFVPYLGLFVVGVIITGVGFIQFGDNWQALYPVMAFLFLNGIESQVVTPTVLGQRFQINPLIVILWLFVFGWLLGVVGMILAVPILVSCKIASAHVPSLRNCQKLLS</sequence>
<dbReference type="STRING" id="377629.TERTU_3634"/>
<dbReference type="PANTHER" id="PTHR21716:SF16">
    <property type="entry name" value="BLL1467 PROTEIN"/>
    <property type="match status" value="1"/>
</dbReference>
<accession>C5BS30</accession>
<dbReference type="PANTHER" id="PTHR21716">
    <property type="entry name" value="TRANSMEMBRANE PROTEIN"/>
    <property type="match status" value="1"/>
</dbReference>
<feature type="transmembrane region" description="Helical" evidence="6">
    <location>
        <begin position="6"/>
        <end position="22"/>
    </location>
</feature>
<dbReference type="InterPro" id="IPR002549">
    <property type="entry name" value="AI-2E-like"/>
</dbReference>
<feature type="transmembrane region" description="Helical" evidence="6">
    <location>
        <begin position="27"/>
        <end position="44"/>
    </location>
</feature>
<dbReference type="Pfam" id="PF01594">
    <property type="entry name" value="AI-2E_transport"/>
    <property type="match status" value="1"/>
</dbReference>
<keyword evidence="3 6" id="KW-0812">Transmembrane</keyword>
<feature type="transmembrane region" description="Helical" evidence="6">
    <location>
        <begin position="300"/>
        <end position="323"/>
    </location>
</feature>
<evidence type="ECO:0000313" key="7">
    <source>
        <dbReference type="EMBL" id="ACR10781.1"/>
    </source>
</evidence>
<feature type="transmembrane region" description="Helical" evidence="6">
    <location>
        <begin position="228"/>
        <end position="259"/>
    </location>
</feature>
<feature type="transmembrane region" description="Helical" evidence="6">
    <location>
        <begin position="56"/>
        <end position="77"/>
    </location>
</feature>
<dbReference type="EMBL" id="CP001614">
    <property type="protein sequence ID" value="ACR10781.1"/>
    <property type="molecule type" value="Genomic_DNA"/>
</dbReference>
<dbReference type="eggNOG" id="COG0628">
    <property type="taxonomic scope" value="Bacteria"/>
</dbReference>
<comment type="subcellular location">
    <subcellularLocation>
        <location evidence="1">Membrane</location>
        <topology evidence="1">Multi-pass membrane protein</topology>
    </subcellularLocation>
</comment>
<reference evidence="7 8" key="1">
    <citation type="journal article" date="2009" name="PLoS ONE">
        <title>The complete genome of Teredinibacter turnerae T7901: an intracellular endosymbiont of marine wood-boring bivalves (shipworms).</title>
        <authorList>
            <person name="Yang J.C."/>
            <person name="Madupu R."/>
            <person name="Durkin A.S."/>
            <person name="Ekborg N.A."/>
            <person name="Pedamallu C.S."/>
            <person name="Hostetler J.B."/>
            <person name="Radune D."/>
            <person name="Toms B.S."/>
            <person name="Henrissat B."/>
            <person name="Coutinho P.M."/>
            <person name="Schwarz S."/>
            <person name="Field L."/>
            <person name="Trindade-Silva A.E."/>
            <person name="Soares C.A.G."/>
            <person name="Elshahawi S."/>
            <person name="Hanora A."/>
            <person name="Schmidt E.W."/>
            <person name="Haygood M.G."/>
            <person name="Posfai J."/>
            <person name="Benner J."/>
            <person name="Madinger C."/>
            <person name="Nove J."/>
            <person name="Anton B."/>
            <person name="Chaudhary K."/>
            <person name="Foster J."/>
            <person name="Holman A."/>
            <person name="Kumar S."/>
            <person name="Lessard P.A."/>
            <person name="Luyten Y.A."/>
            <person name="Slatko B."/>
            <person name="Wood N."/>
            <person name="Wu B."/>
            <person name="Teplitski M."/>
            <person name="Mougous J.D."/>
            <person name="Ward N."/>
            <person name="Eisen J.A."/>
            <person name="Badger J.H."/>
            <person name="Distel D.L."/>
        </authorList>
    </citation>
    <scope>NUCLEOTIDE SEQUENCE [LARGE SCALE GENOMIC DNA]</scope>
    <source>
        <strain evidence="8">ATCC 39867 / T7901</strain>
    </source>
</reference>